<feature type="modified residue" description="N6-(pyridoxal phosphate)lysine" evidence="2 3">
    <location>
        <position position="26"/>
    </location>
</feature>
<evidence type="ECO:0000256" key="1">
    <source>
        <dbReference type="ARBA" id="ARBA00022898"/>
    </source>
</evidence>
<dbReference type="Gene3D" id="3.20.20.10">
    <property type="entry name" value="Alanine racemase"/>
    <property type="match status" value="1"/>
</dbReference>
<dbReference type="HAMAP" id="MF_02087">
    <property type="entry name" value="PLP_homeostasis"/>
    <property type="match status" value="1"/>
</dbReference>
<evidence type="ECO:0000256" key="3">
    <source>
        <dbReference type="PIRSR" id="PIRSR004848-1"/>
    </source>
</evidence>
<comment type="cofactor">
    <cofactor evidence="3">
        <name>pyridoxal 5'-phosphate</name>
        <dbReference type="ChEBI" id="CHEBI:597326"/>
    </cofactor>
</comment>
<protein>
    <recommendedName>
        <fullName evidence="2">Pyridoxal phosphate homeostasis protein</fullName>
        <shortName evidence="2">PLP homeostasis protein</shortName>
    </recommendedName>
</protein>
<evidence type="ECO:0000313" key="6">
    <source>
        <dbReference type="EMBL" id="SJZ45464.1"/>
    </source>
</evidence>
<dbReference type="GO" id="GO:0030170">
    <property type="term" value="F:pyridoxal phosphate binding"/>
    <property type="evidence" value="ECO:0007669"/>
    <property type="project" value="UniProtKB-UniRule"/>
</dbReference>
<dbReference type="NCBIfam" id="TIGR00044">
    <property type="entry name" value="YggS family pyridoxal phosphate-dependent enzyme"/>
    <property type="match status" value="1"/>
</dbReference>
<evidence type="ECO:0000256" key="4">
    <source>
        <dbReference type="RuleBase" id="RU004514"/>
    </source>
</evidence>
<dbReference type="PANTHER" id="PTHR10146">
    <property type="entry name" value="PROLINE SYNTHETASE CO-TRANSCRIBED BACTERIAL HOMOLOG PROTEIN"/>
    <property type="match status" value="1"/>
</dbReference>
<reference evidence="6 7" key="1">
    <citation type="submission" date="2017-02" db="EMBL/GenBank/DDBJ databases">
        <authorList>
            <person name="Peterson S.W."/>
        </authorList>
    </citation>
    <scope>NUCLEOTIDE SEQUENCE [LARGE SCALE GENOMIC DNA]</scope>
    <source>
        <strain evidence="6 7">ATCC BAA-909</strain>
    </source>
</reference>
<keyword evidence="1 2" id="KW-0663">Pyridoxal phosphate</keyword>
<dbReference type="SUPFAM" id="SSF51419">
    <property type="entry name" value="PLP-binding barrel"/>
    <property type="match status" value="1"/>
</dbReference>
<proteinExistence type="inferred from homology"/>
<organism evidence="6 7">
    <name type="scientific">Treponema berlinense</name>
    <dbReference type="NCBI Taxonomy" id="225004"/>
    <lineage>
        <taxon>Bacteria</taxon>
        <taxon>Pseudomonadati</taxon>
        <taxon>Spirochaetota</taxon>
        <taxon>Spirochaetia</taxon>
        <taxon>Spirochaetales</taxon>
        <taxon>Treponemataceae</taxon>
        <taxon>Treponema</taxon>
    </lineage>
</organism>
<evidence type="ECO:0000259" key="5">
    <source>
        <dbReference type="Pfam" id="PF01168"/>
    </source>
</evidence>
<dbReference type="GeneID" id="303366572"/>
<dbReference type="InterPro" id="IPR011078">
    <property type="entry name" value="PyrdxlP_homeostasis"/>
</dbReference>
<dbReference type="PANTHER" id="PTHR10146:SF14">
    <property type="entry name" value="PYRIDOXAL PHOSPHATE HOMEOSTASIS PROTEIN"/>
    <property type="match status" value="1"/>
</dbReference>
<feature type="domain" description="Alanine racemase N-terminal" evidence="5">
    <location>
        <begin position="2"/>
        <end position="222"/>
    </location>
</feature>
<dbReference type="PIRSF" id="PIRSF004848">
    <property type="entry name" value="YBL036c_PLPDEIII"/>
    <property type="match status" value="1"/>
</dbReference>
<dbReference type="RefSeq" id="WP_078930051.1">
    <property type="nucleotide sequence ID" value="NZ_CAMEQG010000029.1"/>
</dbReference>
<accession>A0A1T4KSN6</accession>
<evidence type="ECO:0000313" key="7">
    <source>
        <dbReference type="Proteomes" id="UP000190395"/>
    </source>
</evidence>
<sequence>MSKIQENLKKILETIPKNVKLVAVSKFHPAEEVIEAIKAGQNLFGENRVQEAAQKFDEIRNAGFSPELHIIGSLQRNKVKEAVRISSMIESVDRIELLNEIEKQCSKINKKIQILFEIHTGEESKSGFTAKTDLEEAVQNFRAGMYPHIEIKGFMTMAPFSQDTELVRKSFSTLKKLQQEFAGKFSEFDFSELSMGMSGDYKIAIEEGSTMVRIGTAIFGERNYSK</sequence>
<dbReference type="Pfam" id="PF01168">
    <property type="entry name" value="Ala_racemase_N"/>
    <property type="match status" value="1"/>
</dbReference>
<gene>
    <name evidence="6" type="ORF">SAMN02745152_00295</name>
</gene>
<dbReference type="InterPro" id="IPR001608">
    <property type="entry name" value="Ala_racemase_N"/>
</dbReference>
<keyword evidence="7" id="KW-1185">Reference proteome</keyword>
<evidence type="ECO:0000256" key="2">
    <source>
        <dbReference type="HAMAP-Rule" id="MF_02087"/>
    </source>
</evidence>
<comment type="similarity">
    <text evidence="2 4">Belongs to the pyridoxal phosphate-binding protein YggS/PROSC family.</text>
</comment>
<dbReference type="EMBL" id="FUXC01000001">
    <property type="protein sequence ID" value="SJZ45464.1"/>
    <property type="molecule type" value="Genomic_DNA"/>
</dbReference>
<name>A0A1T4KSN6_9SPIR</name>
<comment type="function">
    <text evidence="2">Pyridoxal 5'-phosphate (PLP)-binding protein, which is involved in PLP homeostasis.</text>
</comment>
<dbReference type="OrthoDB" id="9804072at2"/>
<dbReference type="STRING" id="225004.SAMN02745152_00295"/>
<dbReference type="InterPro" id="IPR029066">
    <property type="entry name" value="PLP-binding_barrel"/>
</dbReference>
<dbReference type="AlphaFoldDB" id="A0A1T4KSN6"/>
<dbReference type="Proteomes" id="UP000190395">
    <property type="component" value="Unassembled WGS sequence"/>
</dbReference>
<dbReference type="CDD" id="cd00635">
    <property type="entry name" value="PLPDE_III_YBL036c_like"/>
    <property type="match status" value="1"/>
</dbReference>
<dbReference type="FunFam" id="3.20.20.10:FF:000018">
    <property type="entry name" value="Pyridoxal phosphate homeostasis protein"/>
    <property type="match status" value="1"/>
</dbReference>